<dbReference type="InterPro" id="IPR017853">
    <property type="entry name" value="GH"/>
</dbReference>
<dbReference type="InterPro" id="IPR003610">
    <property type="entry name" value="CBM5/12"/>
</dbReference>
<dbReference type="EMBL" id="BOQP01000034">
    <property type="protein sequence ID" value="GIM78062.1"/>
    <property type="molecule type" value="Genomic_DNA"/>
</dbReference>
<dbReference type="CDD" id="cd06543">
    <property type="entry name" value="GH18_PF-ChiA-like"/>
    <property type="match status" value="1"/>
</dbReference>
<evidence type="ECO:0000256" key="9">
    <source>
        <dbReference type="ARBA" id="ARBA00023326"/>
    </source>
</evidence>
<feature type="compositionally biased region" description="Pro residues" evidence="10">
    <location>
        <begin position="354"/>
        <end position="381"/>
    </location>
</feature>
<evidence type="ECO:0000259" key="12">
    <source>
        <dbReference type="PROSITE" id="PS51910"/>
    </source>
</evidence>
<gene>
    <name evidence="13" type="ORF">Aco04nite_58470</name>
</gene>
<dbReference type="Gene3D" id="2.10.10.20">
    <property type="entry name" value="Carbohydrate-binding module superfamily 5/12"/>
    <property type="match status" value="1"/>
</dbReference>
<organism evidence="13 14">
    <name type="scientific">Winogradskya consettensis</name>
    <dbReference type="NCBI Taxonomy" id="113560"/>
    <lineage>
        <taxon>Bacteria</taxon>
        <taxon>Bacillati</taxon>
        <taxon>Actinomycetota</taxon>
        <taxon>Actinomycetes</taxon>
        <taxon>Micromonosporales</taxon>
        <taxon>Micromonosporaceae</taxon>
        <taxon>Winogradskya</taxon>
    </lineage>
</organism>
<dbReference type="AlphaFoldDB" id="A0A919SVB6"/>
<evidence type="ECO:0000256" key="5">
    <source>
        <dbReference type="ARBA" id="ARBA00022801"/>
    </source>
</evidence>
<feature type="domain" description="GH18" evidence="12">
    <location>
        <begin position="41"/>
        <end position="331"/>
    </location>
</feature>
<comment type="catalytic activity">
    <reaction evidence="1">
        <text>Random endo-hydrolysis of N-acetyl-beta-D-glucosaminide (1-&gt;4)-beta-linkages in chitin and chitodextrins.</text>
        <dbReference type="EC" id="3.2.1.14"/>
    </reaction>
</comment>
<keyword evidence="14" id="KW-1185">Reference proteome</keyword>
<keyword evidence="6" id="KW-0146">Chitin degradation</keyword>
<evidence type="ECO:0000256" key="11">
    <source>
        <dbReference type="SAM" id="SignalP"/>
    </source>
</evidence>
<dbReference type="Pfam" id="PF02839">
    <property type="entry name" value="CBM_5_12"/>
    <property type="match status" value="1"/>
</dbReference>
<dbReference type="SUPFAM" id="SSF51055">
    <property type="entry name" value="Carbohydrate binding domain"/>
    <property type="match status" value="1"/>
</dbReference>
<evidence type="ECO:0000256" key="6">
    <source>
        <dbReference type="ARBA" id="ARBA00023024"/>
    </source>
</evidence>
<evidence type="ECO:0000256" key="7">
    <source>
        <dbReference type="ARBA" id="ARBA00023277"/>
    </source>
</evidence>
<feature type="region of interest" description="Disordered" evidence="10">
    <location>
        <begin position="345"/>
        <end position="390"/>
    </location>
</feature>
<dbReference type="Gene3D" id="3.20.20.80">
    <property type="entry name" value="Glycosidases"/>
    <property type="match status" value="1"/>
</dbReference>
<evidence type="ECO:0000313" key="13">
    <source>
        <dbReference type="EMBL" id="GIM78062.1"/>
    </source>
</evidence>
<keyword evidence="9" id="KW-0624">Polysaccharide degradation</keyword>
<feature type="chain" id="PRO_5037010550" description="chitinase" evidence="11">
    <location>
        <begin position="33"/>
        <end position="431"/>
    </location>
</feature>
<keyword evidence="5" id="KW-0378">Hydrolase</keyword>
<dbReference type="CDD" id="cd12214">
    <property type="entry name" value="ChiA1_BD"/>
    <property type="match status" value="1"/>
</dbReference>
<dbReference type="GO" id="GO:0008061">
    <property type="term" value="F:chitin binding"/>
    <property type="evidence" value="ECO:0007669"/>
    <property type="project" value="UniProtKB-KW"/>
</dbReference>
<dbReference type="SMART" id="SM00495">
    <property type="entry name" value="ChtBD3"/>
    <property type="match status" value="1"/>
</dbReference>
<keyword evidence="7" id="KW-0119">Carbohydrate metabolism</keyword>
<dbReference type="PANTHER" id="PTHR42976">
    <property type="entry name" value="BIFUNCTIONAL CHITINASE/LYSOZYME-RELATED"/>
    <property type="match status" value="1"/>
</dbReference>
<dbReference type="PANTHER" id="PTHR42976:SF1">
    <property type="entry name" value="GH18 DOMAIN-CONTAINING PROTEIN-RELATED"/>
    <property type="match status" value="1"/>
</dbReference>
<keyword evidence="3" id="KW-0147">Chitin-binding</keyword>
<proteinExistence type="predicted"/>
<dbReference type="RefSeq" id="WP_213000436.1">
    <property type="nucleotide sequence ID" value="NZ_BAAATW010000001.1"/>
</dbReference>
<evidence type="ECO:0000256" key="4">
    <source>
        <dbReference type="ARBA" id="ARBA00022729"/>
    </source>
</evidence>
<dbReference type="FunFam" id="3.20.20.80:FF:000118">
    <property type="entry name" value="Probable bifunctional chitinase/lysozyme"/>
    <property type="match status" value="1"/>
</dbReference>
<dbReference type="GO" id="GO:0005576">
    <property type="term" value="C:extracellular region"/>
    <property type="evidence" value="ECO:0007669"/>
    <property type="project" value="InterPro"/>
</dbReference>
<evidence type="ECO:0000256" key="10">
    <source>
        <dbReference type="SAM" id="MobiDB-lite"/>
    </source>
</evidence>
<keyword evidence="8" id="KW-0326">Glycosidase</keyword>
<dbReference type="InterPro" id="IPR052750">
    <property type="entry name" value="GH18_Chitinase"/>
</dbReference>
<name>A0A919SVB6_9ACTN</name>
<dbReference type="GO" id="GO:0000272">
    <property type="term" value="P:polysaccharide catabolic process"/>
    <property type="evidence" value="ECO:0007669"/>
    <property type="project" value="UniProtKB-KW"/>
</dbReference>
<keyword evidence="4 11" id="KW-0732">Signal</keyword>
<dbReference type="Proteomes" id="UP000680865">
    <property type="component" value="Unassembled WGS sequence"/>
</dbReference>
<dbReference type="InterPro" id="IPR001223">
    <property type="entry name" value="Glyco_hydro18_cat"/>
</dbReference>
<evidence type="ECO:0000256" key="3">
    <source>
        <dbReference type="ARBA" id="ARBA00022669"/>
    </source>
</evidence>
<dbReference type="Pfam" id="PF00704">
    <property type="entry name" value="Glyco_hydro_18"/>
    <property type="match status" value="1"/>
</dbReference>
<dbReference type="SUPFAM" id="SSF51445">
    <property type="entry name" value="(Trans)glycosidases"/>
    <property type="match status" value="1"/>
</dbReference>
<dbReference type="EC" id="3.2.1.14" evidence="2"/>
<evidence type="ECO:0000313" key="14">
    <source>
        <dbReference type="Proteomes" id="UP000680865"/>
    </source>
</evidence>
<accession>A0A919SVB6</accession>
<evidence type="ECO:0000256" key="8">
    <source>
        <dbReference type="ARBA" id="ARBA00023295"/>
    </source>
</evidence>
<sequence>MRRSRLATLAVTLAVTAGVTGFVTLTSPDAQAATASRIPQHVFAPYFEAYNGDSLNTLSQQSGNKFLTMAFVQTATVGSCTAYWNGDTSMPVASSTFGSDISAIRARGGDVIPSFGGYAADNTGTEIADSCTSVDSIAAQFEKMVTTYDVTRIDLDIEDNSLTRSDGIDRRNKAIKKVQDWAAANGRLVEFSYTLPTTTHGLEANGLAVLQNAVANNAKVDIVNMMTFDYYDNAAHNMASDTISSANGLVTQLRTLYPAKTTAQLWAMVGIIEMIGVDDFGPAETFTIANAQTVTTWAKTQGIAALSFWALQRDNGGCPGGAAADNCSGIAQSTWQFSQIMQSFTSGGSTTAPPSTPPSTPSSTPPSTPPTSKPTTPPTTSPPTGTAWTPNTAYTVGQIVTYGGKRYQCRQAHTSIVSWEPPNVLALWLPL</sequence>
<protein>
    <recommendedName>
        <fullName evidence="2">chitinase</fullName>
        <ecNumber evidence="2">3.2.1.14</ecNumber>
    </recommendedName>
</protein>
<dbReference type="PROSITE" id="PS51910">
    <property type="entry name" value="GH18_2"/>
    <property type="match status" value="1"/>
</dbReference>
<dbReference type="GO" id="GO:0008843">
    <property type="term" value="F:endochitinase activity"/>
    <property type="evidence" value="ECO:0007669"/>
    <property type="project" value="UniProtKB-EC"/>
</dbReference>
<reference evidence="13" key="1">
    <citation type="submission" date="2021-03" db="EMBL/GenBank/DDBJ databases">
        <title>Whole genome shotgun sequence of Actinoplanes consettensis NBRC 14913.</title>
        <authorList>
            <person name="Komaki H."/>
            <person name="Tamura T."/>
        </authorList>
    </citation>
    <scope>NUCLEOTIDE SEQUENCE</scope>
    <source>
        <strain evidence="13">NBRC 14913</strain>
    </source>
</reference>
<dbReference type="GO" id="GO:0030246">
    <property type="term" value="F:carbohydrate binding"/>
    <property type="evidence" value="ECO:0007669"/>
    <property type="project" value="InterPro"/>
</dbReference>
<dbReference type="InterPro" id="IPR036573">
    <property type="entry name" value="CBM_sf_5/12"/>
</dbReference>
<dbReference type="GO" id="GO:0006032">
    <property type="term" value="P:chitin catabolic process"/>
    <property type="evidence" value="ECO:0007669"/>
    <property type="project" value="UniProtKB-KW"/>
</dbReference>
<evidence type="ECO:0000256" key="2">
    <source>
        <dbReference type="ARBA" id="ARBA00012729"/>
    </source>
</evidence>
<evidence type="ECO:0000256" key="1">
    <source>
        <dbReference type="ARBA" id="ARBA00000822"/>
    </source>
</evidence>
<feature type="signal peptide" evidence="11">
    <location>
        <begin position="1"/>
        <end position="32"/>
    </location>
</feature>
<comment type="caution">
    <text evidence="13">The sequence shown here is derived from an EMBL/GenBank/DDBJ whole genome shotgun (WGS) entry which is preliminary data.</text>
</comment>